<dbReference type="EMBL" id="FOKV01000003">
    <property type="protein sequence ID" value="SFC23700.1"/>
    <property type="molecule type" value="Genomic_DNA"/>
</dbReference>
<keyword evidence="3" id="KW-1185">Reference proteome</keyword>
<protein>
    <recommendedName>
        <fullName evidence="4">Outer membrane protein assembly factor BamA</fullName>
    </recommendedName>
</protein>
<proteinExistence type="predicted"/>
<feature type="signal peptide" evidence="1">
    <location>
        <begin position="1"/>
        <end position="17"/>
    </location>
</feature>
<dbReference type="OrthoDB" id="1110633at2"/>
<keyword evidence="1" id="KW-0732">Signal</keyword>
<dbReference type="Proteomes" id="UP000199438">
    <property type="component" value="Unassembled WGS sequence"/>
</dbReference>
<feature type="chain" id="PRO_5011675536" description="Outer membrane protein assembly factor BamA" evidence="1">
    <location>
        <begin position="18"/>
        <end position="622"/>
    </location>
</feature>
<evidence type="ECO:0008006" key="4">
    <source>
        <dbReference type="Google" id="ProtNLM"/>
    </source>
</evidence>
<dbReference type="STRING" id="1334022.SAMN04487907_10359"/>
<accession>A0A1I1HRR7</accession>
<organism evidence="2 3">
    <name type="scientific">Zunongwangia mangrovi</name>
    <dbReference type="NCBI Taxonomy" id="1334022"/>
    <lineage>
        <taxon>Bacteria</taxon>
        <taxon>Pseudomonadati</taxon>
        <taxon>Bacteroidota</taxon>
        <taxon>Flavobacteriia</taxon>
        <taxon>Flavobacteriales</taxon>
        <taxon>Flavobacteriaceae</taxon>
        <taxon>Zunongwangia</taxon>
    </lineage>
</organism>
<evidence type="ECO:0000313" key="3">
    <source>
        <dbReference type="Proteomes" id="UP000199438"/>
    </source>
</evidence>
<name>A0A1I1HRR7_9FLAO</name>
<reference evidence="3" key="1">
    <citation type="submission" date="2016-10" db="EMBL/GenBank/DDBJ databases">
        <authorList>
            <person name="Varghese N."/>
            <person name="Submissions S."/>
        </authorList>
    </citation>
    <scope>NUCLEOTIDE SEQUENCE [LARGE SCALE GENOMIC DNA]</scope>
    <source>
        <strain evidence="3">DSM 24499</strain>
    </source>
</reference>
<evidence type="ECO:0000256" key="1">
    <source>
        <dbReference type="SAM" id="SignalP"/>
    </source>
</evidence>
<evidence type="ECO:0000313" key="2">
    <source>
        <dbReference type="EMBL" id="SFC23700.1"/>
    </source>
</evidence>
<sequence>MRYSVLILFFYCFSVSAQNDSLQRFPVRDSIQMAKDRDFYKQLQEKTKNSKFTRMLYDLMFDPVNPADSKTATKKIEKQLQRDFSKYQGKTIREIHITSLDPFGYSEKDTAVKPTQKIQKIGNVLHARTKEFTVKGLLLVKENSKMDSLEVLESERVLRAQNYIRRTLIRPVLVEDDPNAVDLYVYVLDSWSISADGNISSRKGELRIREYNSFGLGHRTTLAYKKGYKDEIGTGYTVGYRAQNLFNTYINAEFLRDLDVDDTYENFASIDRDFYSPYARWAGQVSVRETLYEEQIYHEDLDTLLREPLNFRDFNVWGGYAIPIANKDSEEKLPTNLILAGRYTNRNYLDRPGEHIDSVAYFSNTNVLLGSVGVRNINYTRDRYIFRNGDIEDIALGHSYFINSGIQRNSDNQNYFYLGVDLTYSDYIKNFGYLATNIGYGSYFLEKEARQSLFRLENTYFSPIFRIGSWFFRQFVKSNIVVGINRKDFIRDRITLNDQYGIYGFDTHEVFGTRKFVFNFQTQSYVPFSWLGFRMSPFVNFDLGFIGSEPRPFFSNDLYTKFGLGFIISNDYFVFDNIRLSFAIFPNMPGRGRNVLDFNVNTDNQFNLEQYRYEPPHILEYR</sequence>
<dbReference type="RefSeq" id="WP_139219173.1">
    <property type="nucleotide sequence ID" value="NZ_FOKV01000003.1"/>
</dbReference>
<dbReference type="AlphaFoldDB" id="A0A1I1HRR7"/>
<gene>
    <name evidence="2" type="ORF">SAMN04487907_10359</name>
</gene>